<keyword evidence="4 11" id="KW-0548">Nucleotidyltransferase</keyword>
<evidence type="ECO:0000256" key="5">
    <source>
        <dbReference type="ARBA" id="ARBA00022723"/>
    </source>
</evidence>
<dbReference type="PANTHER" id="PTHR46173">
    <property type="entry name" value="CCA TRNA NUCLEOTIDYLTRANSFERASE 1, MITOCHONDRIAL"/>
    <property type="match status" value="1"/>
</dbReference>
<dbReference type="EMBL" id="QFFF01000001">
    <property type="protein sequence ID" value="PWG02196.1"/>
    <property type="molecule type" value="Genomic_DNA"/>
</dbReference>
<dbReference type="Gene3D" id="1.10.3090.10">
    <property type="entry name" value="cca-adding enzyme, domain 2"/>
    <property type="match status" value="1"/>
</dbReference>
<dbReference type="GO" id="GO:0046872">
    <property type="term" value="F:metal ion binding"/>
    <property type="evidence" value="ECO:0007669"/>
    <property type="project" value="UniProtKB-KW"/>
</dbReference>
<comment type="caution">
    <text evidence="11">The sequence shown here is derived from an EMBL/GenBank/DDBJ whole genome shotgun (WGS) entry which is preliminary data.</text>
</comment>
<evidence type="ECO:0000313" key="12">
    <source>
        <dbReference type="Proteomes" id="UP000245916"/>
    </source>
</evidence>
<evidence type="ECO:0000259" key="10">
    <source>
        <dbReference type="Pfam" id="PF12627"/>
    </source>
</evidence>
<dbReference type="GO" id="GO:0000049">
    <property type="term" value="F:tRNA binding"/>
    <property type="evidence" value="ECO:0007669"/>
    <property type="project" value="TreeGrafter"/>
</dbReference>
<dbReference type="PANTHER" id="PTHR46173:SF1">
    <property type="entry name" value="CCA TRNA NUCLEOTIDYLTRANSFERASE 1, MITOCHONDRIAL"/>
    <property type="match status" value="1"/>
</dbReference>
<keyword evidence="6" id="KW-0547">Nucleotide-binding</keyword>
<evidence type="ECO:0000259" key="9">
    <source>
        <dbReference type="Pfam" id="PF01743"/>
    </source>
</evidence>
<feature type="domain" description="tRNA nucleotidyltransferase/poly(A) polymerase RNA and SrmB- binding" evidence="10">
    <location>
        <begin position="187"/>
        <end position="238"/>
    </location>
</feature>
<keyword evidence="8" id="KW-0694">RNA-binding</keyword>
<dbReference type="RefSeq" id="WP_109270336.1">
    <property type="nucleotide sequence ID" value="NZ_QFFF01000001.1"/>
</dbReference>
<evidence type="ECO:0000256" key="3">
    <source>
        <dbReference type="ARBA" id="ARBA00022694"/>
    </source>
</evidence>
<dbReference type="InterPro" id="IPR043519">
    <property type="entry name" value="NT_sf"/>
</dbReference>
<dbReference type="SUPFAM" id="SSF81301">
    <property type="entry name" value="Nucleotidyltransferase"/>
    <property type="match status" value="1"/>
</dbReference>
<proteinExistence type="inferred from homology"/>
<evidence type="ECO:0000313" key="11">
    <source>
        <dbReference type="EMBL" id="PWG02196.1"/>
    </source>
</evidence>
<feature type="domain" description="Poly A polymerase head" evidence="9">
    <location>
        <begin position="29"/>
        <end position="151"/>
    </location>
</feature>
<dbReference type="GO" id="GO:0016779">
    <property type="term" value="F:nucleotidyltransferase activity"/>
    <property type="evidence" value="ECO:0007669"/>
    <property type="project" value="UniProtKB-KW"/>
</dbReference>
<evidence type="ECO:0000256" key="2">
    <source>
        <dbReference type="ARBA" id="ARBA00022679"/>
    </source>
</evidence>
<evidence type="ECO:0000256" key="8">
    <source>
        <dbReference type="RuleBase" id="RU003953"/>
    </source>
</evidence>
<keyword evidence="3" id="KW-0819">tRNA processing</keyword>
<accession>A0A2U2J1J9</accession>
<dbReference type="Pfam" id="PF12627">
    <property type="entry name" value="PolyA_pol_RNAbd"/>
    <property type="match status" value="1"/>
</dbReference>
<dbReference type="InterPro" id="IPR050264">
    <property type="entry name" value="Bact_CCA-adding_enz_type3_sf"/>
</dbReference>
<protein>
    <submittedName>
        <fullName evidence="11">Polynucleotide adenylyltransferase</fullName>
    </submittedName>
</protein>
<evidence type="ECO:0000256" key="7">
    <source>
        <dbReference type="ARBA" id="ARBA00022842"/>
    </source>
</evidence>
<dbReference type="SUPFAM" id="SSF81891">
    <property type="entry name" value="Poly A polymerase C-terminal region-like"/>
    <property type="match status" value="1"/>
</dbReference>
<keyword evidence="2 8" id="KW-0808">Transferase</keyword>
<organism evidence="11 12">
    <name type="scientific">Allosphingosinicella humi</name>
    <dbReference type="NCBI Taxonomy" id="2068657"/>
    <lineage>
        <taxon>Bacteria</taxon>
        <taxon>Pseudomonadati</taxon>
        <taxon>Pseudomonadota</taxon>
        <taxon>Alphaproteobacteria</taxon>
        <taxon>Sphingomonadales</taxon>
        <taxon>Sphingomonadaceae</taxon>
        <taxon>Allosphingosinicella</taxon>
    </lineage>
</organism>
<dbReference type="Proteomes" id="UP000245916">
    <property type="component" value="Unassembled WGS sequence"/>
</dbReference>
<dbReference type="InterPro" id="IPR032828">
    <property type="entry name" value="PolyA_RNA-bd"/>
</dbReference>
<evidence type="ECO:0000256" key="6">
    <source>
        <dbReference type="ARBA" id="ARBA00022741"/>
    </source>
</evidence>
<sequence length="405" mass="44333">MKLPKADWQQRDGMAALLRALGAAEGETRFVGGCVRDTLLGLDVSDVDLATKLSPEEVMRRLKRAHIKAVPTGIAHGTVTAVPRGGPVEVTTLRRDVSTDGRRATIAYTDDWREDAARRDFTINALSADPESLAVHDYFGGEEDLAERRVRFIGDPLTRIAEDHLRILRYFRFHARFGRGDPDTAGLEACAARANDLMALSRERIADELLKLLTLPAPHPTIALMVERGILRPVLPEVGTDGAERLARLVEHEKAAGLEAAPIRRLAALLPADPDVAASVAARLRLSRKAAKRLVSAAERSPGDQSEPQALAYRIGAEQAVDRLLLLTGEERIAAEEIGRLSRWIRPRFPLTGGDLIAMGLEPGPLVARTLQAIEREWIGSGFPAEDEARRLARAQVDQALRDSQ</sequence>
<comment type="similarity">
    <text evidence="8">Belongs to the tRNA nucleotidyltransferase/poly(A) polymerase family.</text>
</comment>
<keyword evidence="12" id="KW-1185">Reference proteome</keyword>
<keyword evidence="7" id="KW-0460">Magnesium</keyword>
<evidence type="ECO:0000256" key="1">
    <source>
        <dbReference type="ARBA" id="ARBA00001946"/>
    </source>
</evidence>
<gene>
    <name evidence="11" type="ORF">DF286_04415</name>
</gene>
<keyword evidence="5" id="KW-0479">Metal-binding</keyword>
<dbReference type="CDD" id="cd05398">
    <property type="entry name" value="NT_ClassII-CCAase"/>
    <property type="match status" value="1"/>
</dbReference>
<reference evidence="11 12" key="1">
    <citation type="submission" date="2018-05" db="EMBL/GenBank/DDBJ databases">
        <title>Genome of Sphingosinicella humi QZX222.</title>
        <authorList>
            <person name="Qiao Z."/>
            <person name="Wang G."/>
        </authorList>
    </citation>
    <scope>NUCLEOTIDE SEQUENCE [LARGE SCALE GENOMIC DNA]</scope>
    <source>
        <strain evidence="11 12">QZX222</strain>
    </source>
</reference>
<dbReference type="AlphaFoldDB" id="A0A2U2J1J9"/>
<dbReference type="GO" id="GO:0000166">
    <property type="term" value="F:nucleotide binding"/>
    <property type="evidence" value="ECO:0007669"/>
    <property type="project" value="UniProtKB-KW"/>
</dbReference>
<dbReference type="Pfam" id="PF01743">
    <property type="entry name" value="PolyA_pol"/>
    <property type="match status" value="1"/>
</dbReference>
<comment type="cofactor">
    <cofactor evidence="1">
        <name>Mg(2+)</name>
        <dbReference type="ChEBI" id="CHEBI:18420"/>
    </cofactor>
</comment>
<dbReference type="Gene3D" id="3.30.460.10">
    <property type="entry name" value="Beta Polymerase, domain 2"/>
    <property type="match status" value="1"/>
</dbReference>
<dbReference type="OrthoDB" id="9805698at2"/>
<evidence type="ECO:0000256" key="4">
    <source>
        <dbReference type="ARBA" id="ARBA00022695"/>
    </source>
</evidence>
<name>A0A2U2J1J9_9SPHN</name>
<dbReference type="InterPro" id="IPR002646">
    <property type="entry name" value="PolA_pol_head_dom"/>
</dbReference>
<dbReference type="GO" id="GO:0008033">
    <property type="term" value="P:tRNA processing"/>
    <property type="evidence" value="ECO:0007669"/>
    <property type="project" value="UniProtKB-KW"/>
</dbReference>